<name>A0A161P3C2_9BACI</name>
<evidence type="ECO:0000256" key="2">
    <source>
        <dbReference type="SAM" id="SignalP"/>
    </source>
</evidence>
<protein>
    <submittedName>
        <fullName evidence="3">Uncharacterized protein</fullName>
    </submittedName>
</protein>
<evidence type="ECO:0000313" key="3">
    <source>
        <dbReference type="EMBL" id="KYG26013.1"/>
    </source>
</evidence>
<organism evidence="3 4">
    <name type="scientific">Alkalihalobacillus trypoxylicola</name>
    <dbReference type="NCBI Taxonomy" id="519424"/>
    <lineage>
        <taxon>Bacteria</taxon>
        <taxon>Bacillati</taxon>
        <taxon>Bacillota</taxon>
        <taxon>Bacilli</taxon>
        <taxon>Bacillales</taxon>
        <taxon>Bacillaceae</taxon>
        <taxon>Alkalihalobacillus</taxon>
    </lineage>
</organism>
<evidence type="ECO:0000256" key="1">
    <source>
        <dbReference type="SAM" id="MobiDB-lite"/>
    </source>
</evidence>
<feature type="compositionally biased region" description="Acidic residues" evidence="1">
    <location>
        <begin position="25"/>
        <end position="52"/>
    </location>
</feature>
<dbReference type="Proteomes" id="UP000075806">
    <property type="component" value="Unassembled WGS sequence"/>
</dbReference>
<dbReference type="EMBL" id="LTAO01000039">
    <property type="protein sequence ID" value="KYG26013.1"/>
    <property type="molecule type" value="Genomic_DNA"/>
</dbReference>
<dbReference type="OrthoDB" id="2451243at2"/>
<dbReference type="AlphaFoldDB" id="A0A161P3C2"/>
<feature type="signal peptide" evidence="2">
    <location>
        <begin position="1"/>
        <end position="19"/>
    </location>
</feature>
<dbReference type="STRING" id="519424.AZF04_13075"/>
<gene>
    <name evidence="3" type="ORF">AZF04_13075</name>
</gene>
<sequence>MKKIIIFMLLSLLFLSACNFSVDVDDGNEEEPEDINNEVEETNNGTEEDTNNEADNTTDNGKEPIELKLSQADEEAGVTTENNELFQELNDFVEQNPDAGTENDFSMTSMTMIQDPEGNQQMIFLGFNRLGESIKNVSFSYSLGNTEGDMVWDNFEVLLDEEMIGAIPNNTAIPVALPITSQEQIDLLNTLSQENVVMQFDNFNYESAD</sequence>
<dbReference type="PROSITE" id="PS51257">
    <property type="entry name" value="PROKAR_LIPOPROTEIN"/>
    <property type="match status" value="1"/>
</dbReference>
<reference evidence="3" key="1">
    <citation type="submission" date="2016-02" db="EMBL/GenBank/DDBJ databases">
        <title>Genome sequence of Bacillus trypoxylicola KCTC 13244(T).</title>
        <authorList>
            <person name="Jeong H."/>
            <person name="Park S.-H."/>
            <person name="Choi S.-K."/>
        </authorList>
    </citation>
    <scope>NUCLEOTIDE SEQUENCE [LARGE SCALE GENOMIC DNA]</scope>
    <source>
        <strain evidence="3">KCTC 13244</strain>
    </source>
</reference>
<comment type="caution">
    <text evidence="3">The sequence shown here is derived from an EMBL/GenBank/DDBJ whole genome shotgun (WGS) entry which is preliminary data.</text>
</comment>
<evidence type="ECO:0000313" key="4">
    <source>
        <dbReference type="Proteomes" id="UP000075806"/>
    </source>
</evidence>
<keyword evidence="4" id="KW-1185">Reference proteome</keyword>
<dbReference type="RefSeq" id="WP_061950192.1">
    <property type="nucleotide sequence ID" value="NZ_LTAO01000039.1"/>
</dbReference>
<proteinExistence type="predicted"/>
<feature type="region of interest" description="Disordered" evidence="1">
    <location>
        <begin position="25"/>
        <end position="62"/>
    </location>
</feature>
<keyword evidence="2" id="KW-0732">Signal</keyword>
<accession>A0A161P3C2</accession>
<feature type="chain" id="PRO_5039727018" evidence="2">
    <location>
        <begin position="20"/>
        <end position="209"/>
    </location>
</feature>